<dbReference type="AlphaFoldDB" id="A0A5B2WIH4"/>
<comment type="caution">
    <text evidence="2">The sequence shown here is derived from an EMBL/GenBank/DDBJ whole genome shotgun (WGS) entry which is preliminary data.</text>
</comment>
<sequence length="293" mass="32613">MVEAVPTLPRVFLGEALKQLRADAGKSLDECAAVVGKDRARLVKVLDGKSTLSAEELAALLDFLGVKRVQRKEIMTLGLDTRKRATGAPYLDLAPGSWRRIALLEALASEVWSYDKGIFPYLVQAPEYVHALMDISDGIWWDTDETERANKAEFRLERQRAVLEADKPKTVDLFFTDDALLTEVGGPGVMRAQLAHLLRLVDERKNVTVRIVPCAAPDNPAQYGGITVFHFGDLLRPVGFLPVAYGPSAYFDKAHDTERLTRALNKIREIAYSPRQTKKILAARLEELTRGQS</sequence>
<keyword evidence="3" id="KW-1185">Reference proteome</keyword>
<reference evidence="2 3" key="2">
    <citation type="submission" date="2019-09" db="EMBL/GenBank/DDBJ databases">
        <authorList>
            <person name="Jin C."/>
        </authorList>
    </citation>
    <scope>NUCLEOTIDE SEQUENCE [LARGE SCALE GENOMIC DNA]</scope>
    <source>
        <strain evidence="2 3">AN110305</strain>
    </source>
</reference>
<dbReference type="InterPro" id="IPR010982">
    <property type="entry name" value="Lambda_DNA-bd_dom_sf"/>
</dbReference>
<accession>A0A5B2WIH4</accession>
<dbReference type="PROSITE" id="PS50943">
    <property type="entry name" value="HTH_CROC1"/>
    <property type="match status" value="1"/>
</dbReference>
<name>A0A5B2WIH4_9PSEU</name>
<dbReference type="EMBL" id="VUOB01000093">
    <property type="protein sequence ID" value="KAA2250139.1"/>
    <property type="molecule type" value="Genomic_DNA"/>
</dbReference>
<dbReference type="CDD" id="cd00093">
    <property type="entry name" value="HTH_XRE"/>
    <property type="match status" value="1"/>
</dbReference>
<reference evidence="2 3" key="1">
    <citation type="submission" date="2019-09" db="EMBL/GenBank/DDBJ databases">
        <title>Goodfellowia gen. nov., a new genus of the Pseudonocardineae related to Actinoalloteichus, containing Goodfellowia coeruleoviolacea gen. nov., comb. nov. gen. nov., comb. nov.</title>
        <authorList>
            <person name="Labeda D."/>
        </authorList>
    </citation>
    <scope>NUCLEOTIDE SEQUENCE [LARGE SCALE GENOMIC DNA]</scope>
    <source>
        <strain evidence="2 3">AN110305</strain>
    </source>
</reference>
<evidence type="ECO:0000313" key="3">
    <source>
        <dbReference type="Proteomes" id="UP000323454"/>
    </source>
</evidence>
<evidence type="ECO:0000259" key="1">
    <source>
        <dbReference type="PROSITE" id="PS50943"/>
    </source>
</evidence>
<feature type="domain" description="HTH cro/C1-type" evidence="1">
    <location>
        <begin position="17"/>
        <end position="71"/>
    </location>
</feature>
<dbReference type="GO" id="GO:0003677">
    <property type="term" value="F:DNA binding"/>
    <property type="evidence" value="ECO:0007669"/>
    <property type="project" value="InterPro"/>
</dbReference>
<dbReference type="RefSeq" id="WP_149854957.1">
    <property type="nucleotide sequence ID" value="NZ_VUOB01000093.1"/>
</dbReference>
<dbReference type="Pfam" id="PF19054">
    <property type="entry name" value="DUF5753"/>
    <property type="match status" value="1"/>
</dbReference>
<dbReference type="Gene3D" id="1.10.260.40">
    <property type="entry name" value="lambda repressor-like DNA-binding domains"/>
    <property type="match status" value="1"/>
</dbReference>
<dbReference type="InterPro" id="IPR001387">
    <property type="entry name" value="Cro/C1-type_HTH"/>
</dbReference>
<dbReference type="OrthoDB" id="3436020at2"/>
<gene>
    <name evidence="2" type="ORF">F0L68_39025</name>
</gene>
<dbReference type="InterPro" id="IPR043917">
    <property type="entry name" value="DUF5753"/>
</dbReference>
<dbReference type="SUPFAM" id="SSF47413">
    <property type="entry name" value="lambda repressor-like DNA-binding domains"/>
    <property type="match status" value="1"/>
</dbReference>
<dbReference type="SMART" id="SM00530">
    <property type="entry name" value="HTH_XRE"/>
    <property type="match status" value="1"/>
</dbReference>
<protein>
    <submittedName>
        <fullName evidence="2">Helix-turn-helix domain-containing protein</fullName>
    </submittedName>
</protein>
<proteinExistence type="predicted"/>
<dbReference type="Proteomes" id="UP000323454">
    <property type="component" value="Unassembled WGS sequence"/>
</dbReference>
<evidence type="ECO:0000313" key="2">
    <source>
        <dbReference type="EMBL" id="KAA2250139.1"/>
    </source>
</evidence>
<organism evidence="2 3">
    <name type="scientific">Solihabitans fulvus</name>
    <dbReference type="NCBI Taxonomy" id="1892852"/>
    <lineage>
        <taxon>Bacteria</taxon>
        <taxon>Bacillati</taxon>
        <taxon>Actinomycetota</taxon>
        <taxon>Actinomycetes</taxon>
        <taxon>Pseudonocardiales</taxon>
        <taxon>Pseudonocardiaceae</taxon>
        <taxon>Solihabitans</taxon>
    </lineage>
</organism>
<dbReference type="Pfam" id="PF13560">
    <property type="entry name" value="HTH_31"/>
    <property type="match status" value="1"/>
</dbReference>